<dbReference type="SMART" id="SM00342">
    <property type="entry name" value="HTH_ARAC"/>
    <property type="match status" value="1"/>
</dbReference>
<sequence>MLGLPDDQILYRALVARDAAYEGRALVGVTTTGIFCRLTCPARKPRPENCRWFPDADSAVAAGFRPCLRCSPTGTSALGEASVARLLPLLEADPGRRWSEADLRDLGLDPSTVRRGFQRQFGQSFLQMARAARLGQGLKTVSKGAAMIDAQLDAGFESASGFRQAFARLFGHKPCELRKDADLRADWIDSPLGGMIAIADQTHLHLLEFVDRKALPDGLRKLSGFVEGRIGLGRSAVTDRTEAWLDAFFNGRQGQVDVTVKLHGTPFQQRVWQQLQRIPAGETRSYAALAQEIDRPGAVRAVARANATNRLALIVPCHRVIGADGSMTGYAGGLWRKERLIQIEAQYRQGTEAATGDCGVDGQYRLV</sequence>
<dbReference type="NCBIfam" id="TIGR00589">
    <property type="entry name" value="ogt"/>
    <property type="match status" value="1"/>
</dbReference>
<organism evidence="13 14">
    <name type="scientific">Paracoccus homiensis</name>
    <dbReference type="NCBI Taxonomy" id="364199"/>
    <lineage>
        <taxon>Bacteria</taxon>
        <taxon>Pseudomonadati</taxon>
        <taxon>Pseudomonadota</taxon>
        <taxon>Alphaproteobacteria</taxon>
        <taxon>Rhodobacterales</taxon>
        <taxon>Paracoccaceae</taxon>
        <taxon>Paracoccus</taxon>
    </lineage>
</organism>
<evidence type="ECO:0000313" key="14">
    <source>
        <dbReference type="Proteomes" id="UP000199180"/>
    </source>
</evidence>
<accession>A0A1I0FQW1</accession>
<dbReference type="GO" id="GO:0003908">
    <property type="term" value="F:methylated-DNA-[protein]-cysteine S-methyltransferase activity"/>
    <property type="evidence" value="ECO:0007669"/>
    <property type="project" value="UniProtKB-EC"/>
</dbReference>
<evidence type="ECO:0000256" key="8">
    <source>
        <dbReference type="ARBA" id="ARBA00023204"/>
    </source>
</evidence>
<feature type="active site" description="Nucleophile; methyl group acceptor from either O6-methylguanine or O4-methylthymine" evidence="10">
    <location>
        <position position="317"/>
    </location>
</feature>
<dbReference type="Gene3D" id="1.10.10.60">
    <property type="entry name" value="Homeodomain-like"/>
    <property type="match status" value="1"/>
</dbReference>
<dbReference type="InterPro" id="IPR035451">
    <property type="entry name" value="Ada-like_dom_sf"/>
</dbReference>
<dbReference type="Pfam" id="PF02805">
    <property type="entry name" value="Ada_Zn_binding"/>
    <property type="match status" value="1"/>
</dbReference>
<dbReference type="InterPro" id="IPR001497">
    <property type="entry name" value="MethylDNA_cys_MeTrfase_AS"/>
</dbReference>
<evidence type="ECO:0000256" key="6">
    <source>
        <dbReference type="ARBA" id="ARBA00022763"/>
    </source>
</evidence>
<dbReference type="SUPFAM" id="SSF57884">
    <property type="entry name" value="Ada DNA repair protein, N-terminal domain (N-Ada 10)"/>
    <property type="match status" value="1"/>
</dbReference>
<dbReference type="Pfam" id="PF12833">
    <property type="entry name" value="HTH_18"/>
    <property type="match status" value="1"/>
</dbReference>
<evidence type="ECO:0000256" key="11">
    <source>
        <dbReference type="PIRSR" id="PIRSR000409-3"/>
    </source>
</evidence>
<name>A0A1I0FQW1_9RHOB</name>
<dbReference type="InterPro" id="IPR016221">
    <property type="entry name" value="Bifunct_regulatory_prot_Ada"/>
</dbReference>
<dbReference type="InterPro" id="IPR004026">
    <property type="entry name" value="Ada_DNA_repair_Zn-bd"/>
</dbReference>
<dbReference type="GO" id="GO:0006281">
    <property type="term" value="P:DNA repair"/>
    <property type="evidence" value="ECO:0007669"/>
    <property type="project" value="UniProtKB-KW"/>
</dbReference>
<dbReference type="InterPro" id="IPR018060">
    <property type="entry name" value="HTH_AraC"/>
</dbReference>
<comment type="catalytic activity">
    <reaction evidence="1">
        <text>a 4-O-methyl-thymidine in DNA + L-cysteinyl-[protein] = a thymidine in DNA + S-methyl-L-cysteinyl-[protein]</text>
        <dbReference type="Rhea" id="RHEA:53428"/>
        <dbReference type="Rhea" id="RHEA-COMP:10131"/>
        <dbReference type="Rhea" id="RHEA-COMP:10132"/>
        <dbReference type="Rhea" id="RHEA-COMP:13555"/>
        <dbReference type="Rhea" id="RHEA-COMP:13556"/>
        <dbReference type="ChEBI" id="CHEBI:29950"/>
        <dbReference type="ChEBI" id="CHEBI:82612"/>
        <dbReference type="ChEBI" id="CHEBI:137386"/>
        <dbReference type="ChEBI" id="CHEBI:137387"/>
        <dbReference type="EC" id="2.1.1.63"/>
    </reaction>
</comment>
<dbReference type="GO" id="GO:0008270">
    <property type="term" value="F:zinc ion binding"/>
    <property type="evidence" value="ECO:0007669"/>
    <property type="project" value="InterPro"/>
</dbReference>
<keyword evidence="6" id="KW-0227">DNA damage</keyword>
<dbReference type="InterPro" id="IPR036388">
    <property type="entry name" value="WH-like_DNA-bd_sf"/>
</dbReference>
<dbReference type="OrthoDB" id="9802228at2"/>
<proteinExistence type="inferred from homology"/>
<evidence type="ECO:0000259" key="12">
    <source>
        <dbReference type="PROSITE" id="PS01124"/>
    </source>
</evidence>
<protein>
    <recommendedName>
        <fullName evidence="3">methylated-DNA--[protein]-cysteine S-methyltransferase</fullName>
        <ecNumber evidence="3">2.1.1.63</ecNumber>
    </recommendedName>
</protein>
<dbReference type="SUPFAM" id="SSF46767">
    <property type="entry name" value="Methylated DNA-protein cysteine methyltransferase, C-terminal domain"/>
    <property type="match status" value="1"/>
</dbReference>
<dbReference type="FunFam" id="1.10.10.10:FF:000214">
    <property type="entry name" value="Methylated-DNA--protein-cysteine methyltransferase"/>
    <property type="match status" value="1"/>
</dbReference>
<dbReference type="Gene3D" id="3.40.10.10">
    <property type="entry name" value="DNA Methylphosphotriester Repair Domain"/>
    <property type="match status" value="1"/>
</dbReference>
<evidence type="ECO:0000313" key="13">
    <source>
        <dbReference type="EMBL" id="SET60778.1"/>
    </source>
</evidence>
<feature type="domain" description="HTH araC/xylS-type" evidence="12">
    <location>
        <begin position="106"/>
        <end position="180"/>
    </location>
</feature>
<gene>
    <name evidence="13" type="ORF">SAMN04489858_10720</name>
</gene>
<evidence type="ECO:0000256" key="10">
    <source>
        <dbReference type="PIRSR" id="PIRSR000409-1"/>
    </source>
</evidence>
<dbReference type="InterPro" id="IPR036631">
    <property type="entry name" value="MGMT_N_sf"/>
</dbReference>
<dbReference type="PANTHER" id="PTHR10815">
    <property type="entry name" value="METHYLATED-DNA--PROTEIN-CYSTEINE METHYLTRANSFERASE"/>
    <property type="match status" value="1"/>
</dbReference>
<feature type="binding site" evidence="11">
    <location>
        <position position="36"/>
    </location>
    <ligand>
        <name>Zn(2+)</name>
        <dbReference type="ChEBI" id="CHEBI:29105"/>
    </ligand>
</feature>
<dbReference type="SUPFAM" id="SSF53155">
    <property type="entry name" value="Methylated DNA-protein cysteine methyltransferase domain"/>
    <property type="match status" value="1"/>
</dbReference>
<comment type="cofactor">
    <cofactor evidence="11">
        <name>Zn(2+)</name>
        <dbReference type="ChEBI" id="CHEBI:29105"/>
    </cofactor>
    <text evidence="11">Binds 1 zinc ion per subunit.</text>
</comment>
<dbReference type="CDD" id="cd06445">
    <property type="entry name" value="ATase"/>
    <property type="match status" value="1"/>
</dbReference>
<evidence type="ECO:0000256" key="5">
    <source>
        <dbReference type="ARBA" id="ARBA00022679"/>
    </source>
</evidence>
<keyword evidence="5 13" id="KW-0808">Transferase</keyword>
<dbReference type="EC" id="2.1.1.63" evidence="3"/>
<dbReference type="RefSeq" id="WP_090734828.1">
    <property type="nucleotide sequence ID" value="NZ_FOHO01000007.1"/>
</dbReference>
<feature type="binding site" evidence="11">
    <location>
        <position position="67"/>
    </location>
    <ligand>
        <name>Zn(2+)</name>
        <dbReference type="ChEBI" id="CHEBI:29105"/>
    </ligand>
</feature>
<reference evidence="13 14" key="1">
    <citation type="submission" date="2016-10" db="EMBL/GenBank/DDBJ databases">
        <authorList>
            <person name="de Groot N.N."/>
        </authorList>
    </citation>
    <scope>NUCLEOTIDE SEQUENCE [LARGE SCALE GENOMIC DNA]</scope>
    <source>
        <strain evidence="13 14">DSM 17862</strain>
    </source>
</reference>
<keyword evidence="11" id="KW-0862">Zinc</keyword>
<keyword evidence="8" id="KW-0234">DNA repair</keyword>
<dbReference type="Gene3D" id="1.10.10.10">
    <property type="entry name" value="Winged helix-like DNA-binding domain superfamily/Winged helix DNA-binding domain"/>
    <property type="match status" value="1"/>
</dbReference>
<dbReference type="PANTHER" id="PTHR10815:SF5">
    <property type="entry name" value="METHYLATED-DNA--PROTEIN-CYSTEINE METHYLTRANSFERASE"/>
    <property type="match status" value="1"/>
</dbReference>
<dbReference type="PIRSF" id="PIRSF000409">
    <property type="entry name" value="Ada"/>
    <property type="match status" value="1"/>
</dbReference>
<dbReference type="PROSITE" id="PS00374">
    <property type="entry name" value="MGMT"/>
    <property type="match status" value="1"/>
</dbReference>
<dbReference type="GO" id="GO:0032259">
    <property type="term" value="P:methylation"/>
    <property type="evidence" value="ECO:0007669"/>
    <property type="project" value="UniProtKB-KW"/>
</dbReference>
<evidence type="ECO:0000256" key="9">
    <source>
        <dbReference type="ARBA" id="ARBA00049348"/>
    </source>
</evidence>
<dbReference type="Gene3D" id="3.30.160.70">
    <property type="entry name" value="Methylated DNA-protein cysteine methyltransferase domain"/>
    <property type="match status" value="1"/>
</dbReference>
<dbReference type="GO" id="GO:0003700">
    <property type="term" value="F:DNA-binding transcription factor activity"/>
    <property type="evidence" value="ECO:0007669"/>
    <property type="project" value="InterPro"/>
</dbReference>
<feature type="binding site" evidence="11">
    <location>
        <position position="70"/>
    </location>
    <ligand>
        <name>Zn(2+)</name>
        <dbReference type="ChEBI" id="CHEBI:29105"/>
    </ligand>
</feature>
<dbReference type="InterPro" id="IPR014048">
    <property type="entry name" value="MethylDNA_cys_MeTrfase_DNA-bd"/>
</dbReference>
<feature type="active site" description="Nucleophile; methyl group acceptor from methylphosphotriester" evidence="10">
    <location>
        <position position="36"/>
    </location>
</feature>
<keyword evidence="7" id="KW-0010">Activator</keyword>
<dbReference type="EMBL" id="FOHO01000007">
    <property type="protein sequence ID" value="SET60778.1"/>
    <property type="molecule type" value="Genomic_DNA"/>
</dbReference>
<evidence type="ECO:0000256" key="1">
    <source>
        <dbReference type="ARBA" id="ARBA00001286"/>
    </source>
</evidence>
<dbReference type="InterPro" id="IPR036217">
    <property type="entry name" value="MethylDNA_cys_MeTrfase_DNAb"/>
</dbReference>
<dbReference type="STRING" id="364199.SAMN04489858_10720"/>
<feature type="binding site" evidence="11">
    <location>
        <position position="40"/>
    </location>
    <ligand>
        <name>Zn(2+)</name>
        <dbReference type="ChEBI" id="CHEBI:29105"/>
    </ligand>
</feature>
<dbReference type="AlphaFoldDB" id="A0A1I0FQW1"/>
<dbReference type="Pfam" id="PF01035">
    <property type="entry name" value="DNA_binding_1"/>
    <property type="match status" value="1"/>
</dbReference>
<evidence type="ECO:0000256" key="3">
    <source>
        <dbReference type="ARBA" id="ARBA00011918"/>
    </source>
</evidence>
<evidence type="ECO:0000256" key="4">
    <source>
        <dbReference type="ARBA" id="ARBA00022603"/>
    </source>
</evidence>
<evidence type="ECO:0000256" key="7">
    <source>
        <dbReference type="ARBA" id="ARBA00023159"/>
    </source>
</evidence>
<comment type="similarity">
    <text evidence="2">Belongs to the MGMT family.</text>
</comment>
<keyword evidence="4 13" id="KW-0489">Methyltransferase</keyword>
<comment type="catalytic activity">
    <reaction evidence="9">
        <text>a 6-O-methyl-2'-deoxyguanosine in DNA + L-cysteinyl-[protein] = S-methyl-L-cysteinyl-[protein] + a 2'-deoxyguanosine in DNA</text>
        <dbReference type="Rhea" id="RHEA:24000"/>
        <dbReference type="Rhea" id="RHEA-COMP:10131"/>
        <dbReference type="Rhea" id="RHEA-COMP:10132"/>
        <dbReference type="Rhea" id="RHEA-COMP:11367"/>
        <dbReference type="Rhea" id="RHEA-COMP:11368"/>
        <dbReference type="ChEBI" id="CHEBI:29950"/>
        <dbReference type="ChEBI" id="CHEBI:82612"/>
        <dbReference type="ChEBI" id="CHEBI:85445"/>
        <dbReference type="ChEBI" id="CHEBI:85448"/>
        <dbReference type="EC" id="2.1.1.63"/>
    </reaction>
</comment>
<dbReference type="Proteomes" id="UP000199180">
    <property type="component" value="Unassembled WGS sequence"/>
</dbReference>
<dbReference type="GO" id="GO:0043565">
    <property type="term" value="F:sequence-specific DNA binding"/>
    <property type="evidence" value="ECO:0007669"/>
    <property type="project" value="InterPro"/>
</dbReference>
<keyword evidence="14" id="KW-1185">Reference proteome</keyword>
<keyword evidence="11" id="KW-0479">Metal-binding</keyword>
<evidence type="ECO:0000256" key="2">
    <source>
        <dbReference type="ARBA" id="ARBA00008711"/>
    </source>
</evidence>
<dbReference type="PROSITE" id="PS01124">
    <property type="entry name" value="HTH_ARAC_FAMILY_2"/>
    <property type="match status" value="1"/>
</dbReference>